<dbReference type="Proteomes" id="UP000188637">
    <property type="component" value="Unassembled WGS sequence"/>
</dbReference>
<organism evidence="1 2">
    <name type="scientific">Candidatus Epulonipiscium fishelsonii</name>
    <dbReference type="NCBI Taxonomy" id="77094"/>
    <lineage>
        <taxon>Bacteria</taxon>
        <taxon>Bacillati</taxon>
        <taxon>Bacillota</taxon>
        <taxon>Clostridia</taxon>
        <taxon>Lachnospirales</taxon>
        <taxon>Lachnospiraceae</taxon>
        <taxon>Candidatus Epulonipiscium</taxon>
    </lineage>
</organism>
<proteinExistence type="predicted"/>
<gene>
    <name evidence="1" type="ORF">AN640_03940</name>
</gene>
<evidence type="ECO:0000313" key="1">
    <source>
        <dbReference type="EMBL" id="ONI46028.1"/>
    </source>
</evidence>
<name>A0ACC8XJ59_9FIRM</name>
<comment type="caution">
    <text evidence="1">The sequence shown here is derived from an EMBL/GenBank/DDBJ whole genome shotgun (WGS) entry which is preliminary data.</text>
</comment>
<dbReference type="EMBL" id="LJHD01000038">
    <property type="protein sequence ID" value="ONI46028.1"/>
    <property type="molecule type" value="Genomic_DNA"/>
</dbReference>
<sequence>MFSIKKSLKNIPVPILPTMVGVDTLSNVWILEEFSLIRHISVWAGIIILCLYTGKLILYFDVAKSEYLDGKISSLHAGFTMLIMITGGYFVDYFPVFGKTIWFFGIFLHIIHLSLFVYLHIIKNFEANNFVPTWLVTFAGLMTATVAGTSMNEPEVCTAIVWYGLIVPIGIVWPLMVFRLIKNPIRTGSIVMSKAILAAPPSLFLVSYLNIVEEPVHIVIYIVYGIILTVLVYIIFMLSKFLTLGFNPSFASLTFPLAIACLASTKMIDYFYEQGQYFIAQIITEILGIQIYMATSIIGVIAFKFFTLIPNHYKQEKKNA</sequence>
<keyword evidence="2" id="KW-1185">Reference proteome</keyword>
<reference evidence="1" key="1">
    <citation type="submission" date="2016-08" db="EMBL/GenBank/DDBJ databases">
        <authorList>
            <person name="Ngugi D.K."/>
            <person name="Miyake S."/>
            <person name="Stingl U."/>
        </authorList>
    </citation>
    <scope>NUCLEOTIDE SEQUENCE</scope>
    <source>
        <strain evidence="1">SCG-D08WGA-EpuloA1</strain>
    </source>
</reference>
<accession>A0ACC8XJ59</accession>
<protein>
    <submittedName>
        <fullName evidence="1">Uncharacterized protein</fullName>
    </submittedName>
</protein>
<evidence type="ECO:0000313" key="2">
    <source>
        <dbReference type="Proteomes" id="UP000188637"/>
    </source>
</evidence>